<dbReference type="Pfam" id="PF02518">
    <property type="entry name" value="HATPase_c"/>
    <property type="match status" value="1"/>
</dbReference>
<dbReference type="Gene3D" id="3.30.565.10">
    <property type="entry name" value="Histidine kinase-like ATPase, C-terminal domain"/>
    <property type="match status" value="1"/>
</dbReference>
<feature type="non-terminal residue" evidence="5">
    <location>
        <position position="1"/>
    </location>
</feature>
<reference evidence="5" key="1">
    <citation type="submission" date="2020-02" db="EMBL/GenBank/DDBJ databases">
        <authorList>
            <person name="Meier V. D."/>
        </authorList>
    </citation>
    <scope>NUCLEOTIDE SEQUENCE</scope>
    <source>
        <strain evidence="5">AVDCRST_MAG40</strain>
    </source>
</reference>
<dbReference type="InterPro" id="IPR005467">
    <property type="entry name" value="His_kinase_dom"/>
</dbReference>
<dbReference type="PANTHER" id="PTHR43065">
    <property type="entry name" value="SENSOR HISTIDINE KINASE"/>
    <property type="match status" value="1"/>
</dbReference>
<dbReference type="SUPFAM" id="SSF55874">
    <property type="entry name" value="ATPase domain of HSP90 chaperone/DNA topoisomerase II/histidine kinase"/>
    <property type="match status" value="1"/>
</dbReference>
<dbReference type="SUPFAM" id="SSF47384">
    <property type="entry name" value="Homodimeric domain of signal transducing histidine kinase"/>
    <property type="match status" value="1"/>
</dbReference>
<dbReference type="PROSITE" id="PS50109">
    <property type="entry name" value="HIS_KIN"/>
    <property type="match status" value="1"/>
</dbReference>
<comment type="catalytic activity">
    <reaction evidence="1">
        <text>ATP + protein L-histidine = ADP + protein N-phospho-L-histidine.</text>
        <dbReference type="EC" id="2.7.13.3"/>
    </reaction>
</comment>
<keyword evidence="3" id="KW-0597">Phosphoprotein</keyword>
<feature type="domain" description="Histidine kinase" evidence="4">
    <location>
        <begin position="99"/>
        <end position="320"/>
    </location>
</feature>
<dbReference type="SMART" id="SM00387">
    <property type="entry name" value="HATPase_c"/>
    <property type="match status" value="1"/>
</dbReference>
<proteinExistence type="predicted"/>
<dbReference type="EC" id="2.7.13.3" evidence="2"/>
<organism evidence="5">
    <name type="scientific">uncultured Gemmatimonadaceae bacterium</name>
    <dbReference type="NCBI Taxonomy" id="246130"/>
    <lineage>
        <taxon>Bacteria</taxon>
        <taxon>Pseudomonadati</taxon>
        <taxon>Gemmatimonadota</taxon>
        <taxon>Gemmatimonadia</taxon>
        <taxon>Gemmatimonadales</taxon>
        <taxon>Gemmatimonadaceae</taxon>
        <taxon>environmental samples</taxon>
    </lineage>
</organism>
<dbReference type="InterPro" id="IPR003594">
    <property type="entry name" value="HATPase_dom"/>
</dbReference>
<evidence type="ECO:0000256" key="1">
    <source>
        <dbReference type="ARBA" id="ARBA00000085"/>
    </source>
</evidence>
<accession>A0A6J4M8J0</accession>
<protein>
    <recommendedName>
        <fullName evidence="2">histidine kinase</fullName>
        <ecNumber evidence="2">2.7.13.3</ecNumber>
    </recommendedName>
</protein>
<gene>
    <name evidence="5" type="ORF">AVDCRST_MAG40-2911</name>
</gene>
<dbReference type="SMART" id="SM00388">
    <property type="entry name" value="HisKA"/>
    <property type="match status" value="1"/>
</dbReference>
<dbReference type="EMBL" id="CADCTX010000801">
    <property type="protein sequence ID" value="CAA9351343.1"/>
    <property type="molecule type" value="Genomic_DNA"/>
</dbReference>
<dbReference type="AlphaFoldDB" id="A0A6J4M8J0"/>
<sequence>YSREELAARPVTALAPAEGAAAWHDAAVRRRPGRWRHGPYLHHTRAGAPLQVEVELHELQVDSADARLAVITDVTEPLAQQGQLRQAQKMGALGQLAGSVAHDFNNLLTAILTSAELAGETLEAGHPAREDLAVIVGAGRRATELTGQLLAVSRKRPPRAELIDLNVLVAGPIQLLRRVVGAEIDLRTRPTAPVWPVRADPGQIEQVVLNLAVNARDAMPGGGTLTIGTANRAVTVSPPNHPGLRAGEYALLSVHDTGVGMDAATLARVFEPFFTTKPPGQGTGLGLSTVYGIVKQWGGYIYGESAPGAGSTFSMLLPRA</sequence>
<evidence type="ECO:0000313" key="5">
    <source>
        <dbReference type="EMBL" id="CAA9351343.1"/>
    </source>
</evidence>
<dbReference type="InterPro" id="IPR004358">
    <property type="entry name" value="Sig_transdc_His_kin-like_C"/>
</dbReference>
<evidence type="ECO:0000256" key="3">
    <source>
        <dbReference type="ARBA" id="ARBA00022553"/>
    </source>
</evidence>
<dbReference type="InterPro" id="IPR036097">
    <property type="entry name" value="HisK_dim/P_sf"/>
</dbReference>
<evidence type="ECO:0000259" key="4">
    <source>
        <dbReference type="PROSITE" id="PS50109"/>
    </source>
</evidence>
<dbReference type="PRINTS" id="PR00344">
    <property type="entry name" value="BCTRLSENSOR"/>
</dbReference>
<dbReference type="InterPro" id="IPR003661">
    <property type="entry name" value="HisK_dim/P_dom"/>
</dbReference>
<dbReference type="Pfam" id="PF00512">
    <property type="entry name" value="HisKA"/>
    <property type="match status" value="1"/>
</dbReference>
<name>A0A6J4M8J0_9BACT</name>
<dbReference type="PANTHER" id="PTHR43065:SF42">
    <property type="entry name" value="TWO-COMPONENT SENSOR PPRA"/>
    <property type="match status" value="1"/>
</dbReference>
<dbReference type="CDD" id="cd00082">
    <property type="entry name" value="HisKA"/>
    <property type="match status" value="1"/>
</dbReference>
<dbReference type="InterPro" id="IPR036890">
    <property type="entry name" value="HATPase_C_sf"/>
</dbReference>
<evidence type="ECO:0000256" key="2">
    <source>
        <dbReference type="ARBA" id="ARBA00012438"/>
    </source>
</evidence>
<dbReference type="GO" id="GO:0000155">
    <property type="term" value="F:phosphorelay sensor kinase activity"/>
    <property type="evidence" value="ECO:0007669"/>
    <property type="project" value="InterPro"/>
</dbReference>
<dbReference type="Gene3D" id="1.10.287.130">
    <property type="match status" value="1"/>
</dbReference>